<keyword evidence="4" id="KW-1185">Reference proteome</keyword>
<keyword evidence="2" id="KW-0472">Membrane</keyword>
<evidence type="ECO:0000313" key="4">
    <source>
        <dbReference type="Proteomes" id="UP000315295"/>
    </source>
</evidence>
<evidence type="ECO:0000256" key="1">
    <source>
        <dbReference type="SAM" id="MobiDB-lite"/>
    </source>
</evidence>
<gene>
    <name evidence="3" type="ORF">C1H46_030026</name>
</gene>
<feature type="transmembrane region" description="Helical" evidence="2">
    <location>
        <begin position="12"/>
        <end position="29"/>
    </location>
</feature>
<dbReference type="Proteomes" id="UP000315295">
    <property type="component" value="Unassembled WGS sequence"/>
</dbReference>
<feature type="transmembrane region" description="Helical" evidence="2">
    <location>
        <begin position="35"/>
        <end position="57"/>
    </location>
</feature>
<sequence>MGSSDLSTFSPFSLSVVLPCSFCFSFSFGRWQTKGIIIGLLIETYLLPGFPLIAYGLTLKMQKWRSKVMTAFKILPYLLKCSFKASLGVSHANPPTKTLVSVNTSYSSQPSFSSVTLDQPGSPNWKMTIIEATVVFFLSVNNELGEQLQLRDRPRKLVAFEIQSPEPGKIARTHLSGAKQATSSSSHESHSTSESTASQSID</sequence>
<comment type="caution">
    <text evidence="3">The sequence shown here is derived from an EMBL/GenBank/DDBJ whole genome shotgun (WGS) entry which is preliminary data.</text>
</comment>
<protein>
    <submittedName>
        <fullName evidence="3">Uncharacterized protein</fullName>
    </submittedName>
</protein>
<proteinExistence type="predicted"/>
<dbReference type="AlphaFoldDB" id="A0A540LD70"/>
<evidence type="ECO:0000256" key="2">
    <source>
        <dbReference type="SAM" id="Phobius"/>
    </source>
</evidence>
<feature type="compositionally biased region" description="Low complexity" evidence="1">
    <location>
        <begin position="180"/>
        <end position="202"/>
    </location>
</feature>
<organism evidence="3 4">
    <name type="scientific">Malus baccata</name>
    <name type="common">Siberian crab apple</name>
    <name type="synonym">Pyrus baccata</name>
    <dbReference type="NCBI Taxonomy" id="106549"/>
    <lineage>
        <taxon>Eukaryota</taxon>
        <taxon>Viridiplantae</taxon>
        <taxon>Streptophyta</taxon>
        <taxon>Embryophyta</taxon>
        <taxon>Tracheophyta</taxon>
        <taxon>Spermatophyta</taxon>
        <taxon>Magnoliopsida</taxon>
        <taxon>eudicotyledons</taxon>
        <taxon>Gunneridae</taxon>
        <taxon>Pentapetalae</taxon>
        <taxon>rosids</taxon>
        <taxon>fabids</taxon>
        <taxon>Rosales</taxon>
        <taxon>Rosaceae</taxon>
        <taxon>Amygdaloideae</taxon>
        <taxon>Maleae</taxon>
        <taxon>Malus</taxon>
    </lineage>
</organism>
<dbReference type="EMBL" id="VIEB01000638">
    <property type="protein sequence ID" value="TQD84413.1"/>
    <property type="molecule type" value="Genomic_DNA"/>
</dbReference>
<evidence type="ECO:0000313" key="3">
    <source>
        <dbReference type="EMBL" id="TQD84413.1"/>
    </source>
</evidence>
<keyword evidence="2" id="KW-1133">Transmembrane helix</keyword>
<name>A0A540LD70_MALBA</name>
<reference evidence="3 4" key="1">
    <citation type="journal article" date="2019" name="G3 (Bethesda)">
        <title>Sequencing of a Wild Apple (Malus baccata) Genome Unravels the Differences Between Cultivated and Wild Apple Species Regarding Disease Resistance and Cold Tolerance.</title>
        <authorList>
            <person name="Chen X."/>
        </authorList>
    </citation>
    <scope>NUCLEOTIDE SEQUENCE [LARGE SCALE GENOMIC DNA]</scope>
    <source>
        <strain evidence="4">cv. Shandingzi</strain>
        <tissue evidence="3">Leaves</tissue>
    </source>
</reference>
<feature type="region of interest" description="Disordered" evidence="1">
    <location>
        <begin position="168"/>
        <end position="202"/>
    </location>
</feature>
<keyword evidence="2" id="KW-0812">Transmembrane</keyword>
<accession>A0A540LD70</accession>